<reference evidence="1" key="1">
    <citation type="journal article" date="2015" name="Nature">
        <title>Complex archaea that bridge the gap between prokaryotes and eukaryotes.</title>
        <authorList>
            <person name="Spang A."/>
            <person name="Saw J.H."/>
            <person name="Jorgensen S.L."/>
            <person name="Zaremba-Niedzwiedzka K."/>
            <person name="Martijn J."/>
            <person name="Lind A.E."/>
            <person name="van Eijk R."/>
            <person name="Schleper C."/>
            <person name="Guy L."/>
            <person name="Ettema T.J."/>
        </authorList>
    </citation>
    <scope>NUCLEOTIDE SEQUENCE</scope>
</reference>
<proteinExistence type="predicted"/>
<comment type="caution">
    <text evidence="1">The sequence shown here is derived from an EMBL/GenBank/DDBJ whole genome shotgun (WGS) entry which is preliminary data.</text>
</comment>
<dbReference type="AlphaFoldDB" id="A0A0F9SVY2"/>
<name>A0A0F9SVY2_9ZZZZ</name>
<accession>A0A0F9SVY2</accession>
<protein>
    <submittedName>
        <fullName evidence="1">Uncharacterized protein</fullName>
    </submittedName>
</protein>
<evidence type="ECO:0000313" key="1">
    <source>
        <dbReference type="EMBL" id="KKN41081.1"/>
    </source>
</evidence>
<organism evidence="1">
    <name type="scientific">marine sediment metagenome</name>
    <dbReference type="NCBI Taxonomy" id="412755"/>
    <lineage>
        <taxon>unclassified sequences</taxon>
        <taxon>metagenomes</taxon>
        <taxon>ecological metagenomes</taxon>
    </lineage>
</organism>
<gene>
    <name evidence="1" type="ORF">LCGC14_0726900</name>
</gene>
<sequence length="203" mass="20140">MGDVNKTTFAQLEVTGDLDVLGNLNLVGDMVLDDVAIGGTLGVTGLATLDDAVVGGTLGVTGLLTAVDVTPSGELNLSGAAEGIPLVYCFTIPGNLAASDSQIVFSTPFAGMTLVKAEAHAKTAPTDASAIIDIAVGATDVATLTMTTGTKKAEDITIDAAGAGLALATDIDIDVTQIGSTLPGADVDVILTFVKSTSDIATS</sequence>
<dbReference type="EMBL" id="LAZR01001669">
    <property type="protein sequence ID" value="KKN41081.1"/>
    <property type="molecule type" value="Genomic_DNA"/>
</dbReference>